<dbReference type="InterPro" id="IPR035892">
    <property type="entry name" value="C2_domain_sf"/>
</dbReference>
<reference evidence="3 4" key="1">
    <citation type="journal article" date="2022" name="bioRxiv">
        <title>Genomics of Preaxostyla Flagellates Illuminates Evolutionary Transitions and the Path Towards Mitochondrial Loss.</title>
        <authorList>
            <person name="Novak L.V.F."/>
            <person name="Treitli S.C."/>
            <person name="Pyrih J."/>
            <person name="Halakuc P."/>
            <person name="Pipaliya S.V."/>
            <person name="Vacek V."/>
            <person name="Brzon O."/>
            <person name="Soukal P."/>
            <person name="Eme L."/>
            <person name="Dacks J.B."/>
            <person name="Karnkowska A."/>
            <person name="Elias M."/>
            <person name="Hampl V."/>
        </authorList>
    </citation>
    <scope>NUCLEOTIDE SEQUENCE [LARGE SCALE GENOMIC DNA]</scope>
    <source>
        <strain evidence="3">NAU3</strain>
        <tissue evidence="3">Gut</tissue>
    </source>
</reference>
<feature type="domain" description="C2" evidence="2">
    <location>
        <begin position="1"/>
        <end position="108"/>
    </location>
</feature>
<comment type="caution">
    <text evidence="3">The sequence shown here is derived from an EMBL/GenBank/DDBJ whole genome shotgun (WGS) entry which is preliminary data.</text>
</comment>
<keyword evidence="4" id="KW-1185">Reference proteome</keyword>
<feature type="compositionally biased region" description="Basic and acidic residues" evidence="1">
    <location>
        <begin position="300"/>
        <end position="309"/>
    </location>
</feature>
<evidence type="ECO:0000313" key="4">
    <source>
        <dbReference type="Proteomes" id="UP001281761"/>
    </source>
</evidence>
<dbReference type="Proteomes" id="UP001281761">
    <property type="component" value="Unassembled WGS sequence"/>
</dbReference>
<dbReference type="Gene3D" id="2.60.40.150">
    <property type="entry name" value="C2 domain"/>
    <property type="match status" value="1"/>
</dbReference>
<accession>A0ABQ9YHJ9</accession>
<gene>
    <name evidence="3" type="ORF">BLNAU_1757</name>
</gene>
<organism evidence="3 4">
    <name type="scientific">Blattamonas nauphoetae</name>
    <dbReference type="NCBI Taxonomy" id="2049346"/>
    <lineage>
        <taxon>Eukaryota</taxon>
        <taxon>Metamonada</taxon>
        <taxon>Preaxostyla</taxon>
        <taxon>Oxymonadida</taxon>
        <taxon>Blattamonas</taxon>
    </lineage>
</organism>
<name>A0ABQ9YHJ9_9EUKA</name>
<evidence type="ECO:0000313" key="3">
    <source>
        <dbReference type="EMBL" id="KAK2963224.1"/>
    </source>
</evidence>
<evidence type="ECO:0000256" key="1">
    <source>
        <dbReference type="SAM" id="MobiDB-lite"/>
    </source>
</evidence>
<protein>
    <recommendedName>
        <fullName evidence="2">C2 domain-containing protein</fullName>
    </recommendedName>
</protein>
<dbReference type="InterPro" id="IPR000008">
    <property type="entry name" value="C2_dom"/>
</dbReference>
<dbReference type="EMBL" id="JARBJD010000007">
    <property type="protein sequence ID" value="KAK2963224.1"/>
    <property type="molecule type" value="Genomic_DNA"/>
</dbReference>
<dbReference type="CDD" id="cd00030">
    <property type="entry name" value="C2"/>
    <property type="match status" value="1"/>
</dbReference>
<dbReference type="PROSITE" id="PS50004">
    <property type="entry name" value="C2"/>
    <property type="match status" value="1"/>
</dbReference>
<dbReference type="SUPFAM" id="SSF49562">
    <property type="entry name" value="C2 domain (Calcium/lipid-binding domain, CaLB)"/>
    <property type="match status" value="1"/>
</dbReference>
<evidence type="ECO:0000259" key="2">
    <source>
        <dbReference type="PROSITE" id="PS50004"/>
    </source>
</evidence>
<feature type="region of interest" description="Disordered" evidence="1">
    <location>
        <begin position="294"/>
        <end position="315"/>
    </location>
</feature>
<proteinExistence type="predicted"/>
<sequence>MGTAFSHKAHAGGSLFITVYQAFDLPKDEKSFCYVRLICGKYAISTEKQSSSNPEFIERFHFPSVLPEQLVTVQAWQSSVFGRNKLLGETEIPLTPFFGEERIQPFRLLNSKQADAGEIVLSISLFATKNDGGFKSHLLSSDRDGIIHPAEPLQVPIDPNAPPLPQYVCIDFPELQSILDDPETFTLFLLTHRKQQKEDEQEEVLELETAIGQLISRRKSIPKSQIDDIIQNETSIQRLLTVLQTKADTSLLNLNENEEEAYCRVLERSDHENQVFQAKWKVLHRVAKEQLTKRKNKKVAIKDEERELGKSAAGK</sequence>
<dbReference type="Pfam" id="PF00168">
    <property type="entry name" value="C2"/>
    <property type="match status" value="1"/>
</dbReference>
<dbReference type="SMART" id="SM00239">
    <property type="entry name" value="C2"/>
    <property type="match status" value="1"/>
</dbReference>